<feature type="domain" description="DNA2/NAM7 helicase helicase" evidence="2">
    <location>
        <begin position="478"/>
        <end position="648"/>
    </location>
</feature>
<dbReference type="InterPro" id="IPR045055">
    <property type="entry name" value="DNA2/NAM7-like"/>
</dbReference>
<dbReference type="GO" id="GO:0031048">
    <property type="term" value="P:regulatory ncRNA-mediated heterochromatin formation"/>
    <property type="evidence" value="ECO:0007669"/>
    <property type="project" value="TreeGrafter"/>
</dbReference>
<sequence>MSERGCGNRRGTTRGGNRGRSRGRGRGRDRAGERAPLKYPIGAGKIQEALDDPSADLGALVSSPGFVKLLSLDSMTGEAKIYGQFKKTLDLILRLFQQLPSTTAESALLAISKSALFGKVLVPHLMTNHGLEQLKNEIRKILKICLSFIENFCISNSADIEWVNNLCNNMTSYHFRSENPDFETKAIEVLDRQKEIKANHHAQENDPDHIKKKSIYPTVKDLLKDSREINVEAWSLIVEGQYESIEDYAKRLFILTKEDFMRPLRDGIKAYLANKKEEDSINYKRNTDKRKWKKLKRITEIRIFEAEPLGASKAKNNSGSNFKLNFTSKKKINWEKAKCLMHGSLLILTCDSFSSDENLVLGIVAGTDNVKNGILEITIIQGDLKPATKYVMIESTAFFLPVKNVLERLQADDFNKIPFQNILVKGSDGRLDRTPGYPAYLTNQNIVYKMDSLFVRKQVNLYVCEKYWPHETSMIVKEEQLRAIKAALQKSVSVIQGPPGTGKTFIAKLAMRCLLENSEHWYGKQRTPILLICYTNHALDQFIEGILEFEDSIVRYGGRTKSERVAHYTIHEQRKRQNRSNFNKSLWIQVKRAEEELSIVQEKRRAIEKEFDLAFTDVISPEKLYFADVITQEQYESIIREVQDRIHPQTFDYLAQPINGEEPKSQALNLMKEQFYEDEDVENIERMSYEHIEDQKAKLRAFKFHEKRIRDEI</sequence>
<dbReference type="Proteomes" id="UP000011014">
    <property type="component" value="Unassembled WGS sequence"/>
</dbReference>
<dbReference type="AlphaFoldDB" id="E4YPG7"/>
<evidence type="ECO:0000259" key="3">
    <source>
        <dbReference type="Pfam" id="PF25396"/>
    </source>
</evidence>
<evidence type="ECO:0000313" key="4">
    <source>
        <dbReference type="EMBL" id="CBY37363.1"/>
    </source>
</evidence>
<dbReference type="SUPFAM" id="SSF52540">
    <property type="entry name" value="P-loop containing nucleoside triphosphate hydrolases"/>
    <property type="match status" value="1"/>
</dbReference>
<organism evidence="4">
    <name type="scientific">Oikopleura dioica</name>
    <name type="common">Tunicate</name>
    <dbReference type="NCBI Taxonomy" id="34765"/>
    <lineage>
        <taxon>Eukaryota</taxon>
        <taxon>Metazoa</taxon>
        <taxon>Chordata</taxon>
        <taxon>Tunicata</taxon>
        <taxon>Appendicularia</taxon>
        <taxon>Copelata</taxon>
        <taxon>Oikopleuridae</taxon>
        <taxon>Oikopleura</taxon>
    </lineage>
</organism>
<proteinExistence type="predicted"/>
<reference evidence="4" key="1">
    <citation type="journal article" date="2010" name="Science">
        <title>Plasticity of animal genome architecture unmasked by rapid evolution of a pelagic tunicate.</title>
        <authorList>
            <person name="Denoeud F."/>
            <person name="Henriet S."/>
            <person name="Mungpakdee S."/>
            <person name="Aury J.M."/>
            <person name="Da Silva C."/>
            <person name="Brinkmann H."/>
            <person name="Mikhaleva J."/>
            <person name="Olsen L.C."/>
            <person name="Jubin C."/>
            <person name="Canestro C."/>
            <person name="Bouquet J.M."/>
            <person name="Danks G."/>
            <person name="Poulain J."/>
            <person name="Campsteijn C."/>
            <person name="Adamski M."/>
            <person name="Cross I."/>
            <person name="Yadetie F."/>
            <person name="Muffato M."/>
            <person name="Louis A."/>
            <person name="Butcher S."/>
            <person name="Tsagkogeorga G."/>
            <person name="Konrad A."/>
            <person name="Singh S."/>
            <person name="Jensen M.F."/>
            <person name="Cong E.H."/>
            <person name="Eikeseth-Otteraa H."/>
            <person name="Noel B."/>
            <person name="Anthouard V."/>
            <person name="Porcel B.M."/>
            <person name="Kachouri-Lafond R."/>
            <person name="Nishino A."/>
            <person name="Ugolini M."/>
            <person name="Chourrout P."/>
            <person name="Nishida H."/>
            <person name="Aasland R."/>
            <person name="Huzurbazar S."/>
            <person name="Westhof E."/>
            <person name="Delsuc F."/>
            <person name="Lehrach H."/>
            <person name="Reinhardt R."/>
            <person name="Weissenbach J."/>
            <person name="Roy S.W."/>
            <person name="Artiguenave F."/>
            <person name="Postlethwait J.H."/>
            <person name="Manak J.R."/>
            <person name="Thompson E.M."/>
            <person name="Jaillon O."/>
            <person name="Du Pasquier L."/>
            <person name="Boudinot P."/>
            <person name="Liberles D.A."/>
            <person name="Volff J.N."/>
            <person name="Philippe H."/>
            <person name="Lenhard B."/>
            <person name="Roest Crollius H."/>
            <person name="Wincker P."/>
            <person name="Chourrout D."/>
        </authorList>
    </citation>
    <scope>NUCLEOTIDE SEQUENCE [LARGE SCALE GENOMIC DNA]</scope>
</reference>
<name>E4YPG7_OIKDI</name>
<dbReference type="Pfam" id="PF13086">
    <property type="entry name" value="AAA_11"/>
    <property type="match status" value="1"/>
</dbReference>
<feature type="domain" description="ZNFX1" evidence="3">
    <location>
        <begin position="299"/>
        <end position="396"/>
    </location>
</feature>
<gene>
    <name evidence="4" type="ORF">GSOID_T00030464001</name>
</gene>
<protein>
    <submittedName>
        <fullName evidence="4">Uncharacterized protein</fullName>
    </submittedName>
</protein>
<dbReference type="Pfam" id="PF25396">
    <property type="entry name" value="ZNFX1"/>
    <property type="match status" value="1"/>
</dbReference>
<dbReference type="EMBL" id="FN654957">
    <property type="protein sequence ID" value="CBY37363.1"/>
    <property type="molecule type" value="Genomic_DNA"/>
</dbReference>
<dbReference type="InterPro" id="IPR041677">
    <property type="entry name" value="DNA2/NAM7_AAA_11"/>
</dbReference>
<evidence type="ECO:0000259" key="2">
    <source>
        <dbReference type="Pfam" id="PF13086"/>
    </source>
</evidence>
<dbReference type="Gene3D" id="3.40.50.300">
    <property type="entry name" value="P-loop containing nucleotide triphosphate hydrolases"/>
    <property type="match status" value="1"/>
</dbReference>
<accession>E4YPG7</accession>
<feature type="non-terminal residue" evidence="4">
    <location>
        <position position="713"/>
    </location>
</feature>
<dbReference type="PANTHER" id="PTHR10887:SF341">
    <property type="entry name" value="NFX1-TYPE ZINC FINGER-CONTAINING PROTEIN 1"/>
    <property type="match status" value="1"/>
</dbReference>
<evidence type="ECO:0000256" key="1">
    <source>
        <dbReference type="SAM" id="MobiDB-lite"/>
    </source>
</evidence>
<dbReference type="PANTHER" id="PTHR10887">
    <property type="entry name" value="DNA2/NAM7 HELICASE FAMILY"/>
    <property type="match status" value="1"/>
</dbReference>
<dbReference type="InterPro" id="IPR027417">
    <property type="entry name" value="P-loop_NTPase"/>
</dbReference>
<feature type="region of interest" description="Disordered" evidence="1">
    <location>
        <begin position="1"/>
        <end position="37"/>
    </location>
</feature>
<feature type="compositionally biased region" description="Basic and acidic residues" evidence="1">
    <location>
        <begin position="26"/>
        <end position="36"/>
    </location>
</feature>
<dbReference type="InterPro" id="IPR057373">
    <property type="entry name" value="ZNFX1"/>
</dbReference>
<dbReference type="GO" id="GO:0031380">
    <property type="term" value="C:nuclear RNA-directed RNA polymerase complex"/>
    <property type="evidence" value="ECO:0007669"/>
    <property type="project" value="TreeGrafter"/>
</dbReference>
<dbReference type="GO" id="GO:0004386">
    <property type="term" value="F:helicase activity"/>
    <property type="evidence" value="ECO:0007669"/>
    <property type="project" value="InterPro"/>
</dbReference>